<evidence type="ECO:0000313" key="8">
    <source>
        <dbReference type="Proteomes" id="UP000831921"/>
    </source>
</evidence>
<evidence type="ECO:0000313" key="7">
    <source>
        <dbReference type="EMBL" id="UUR07949.1"/>
    </source>
</evidence>
<accession>A0ABY5MVE1</accession>
<evidence type="ECO:0000256" key="5">
    <source>
        <dbReference type="ARBA" id="ARBA00023136"/>
    </source>
</evidence>
<dbReference type="RefSeq" id="WP_249503729.1">
    <property type="nucleotide sequence ID" value="NZ_CP097253.1"/>
</dbReference>
<evidence type="ECO:0000256" key="1">
    <source>
        <dbReference type="ARBA" id="ARBA00004370"/>
    </source>
</evidence>
<proteinExistence type="inferred from homology"/>
<keyword evidence="3 6" id="KW-0812">Transmembrane</keyword>
<comment type="caution">
    <text evidence="6">Lacks conserved residue(s) required for the propagation of feature annotation.</text>
</comment>
<feature type="transmembrane region" description="Helical" evidence="6">
    <location>
        <begin position="203"/>
        <end position="224"/>
    </location>
</feature>
<evidence type="ECO:0000256" key="3">
    <source>
        <dbReference type="ARBA" id="ARBA00022692"/>
    </source>
</evidence>
<dbReference type="PANTHER" id="PTHR23427">
    <property type="entry name" value="SURFEIT LOCUS PROTEIN"/>
    <property type="match status" value="1"/>
</dbReference>
<evidence type="ECO:0000256" key="2">
    <source>
        <dbReference type="ARBA" id="ARBA00007165"/>
    </source>
</evidence>
<keyword evidence="6" id="KW-1003">Cell membrane</keyword>
<gene>
    <name evidence="7" type="ORF">M1K48_13645</name>
</gene>
<sequence>MRRSRAKRGALIALCAGLALLFAGLGVWQVERLAWKRDLIARVDARLAAPAVALEARETWPEYSKVWASGRFDHARETLVDALTERGKGYWVLTPLDTGDRTILVNRGFVPSERAAASTRPQGQLSGDVVVTGLVRLTEPGGRFLRANQPSADRWYSRDVATIAAARDLSEVAPFFIDADATANPGGLPIGGLTVVSFRNSHLVYALTWFGLAGLCLFGLVLTLRTTHNGG</sequence>
<evidence type="ECO:0000256" key="6">
    <source>
        <dbReference type="RuleBase" id="RU363076"/>
    </source>
</evidence>
<reference evidence="7 8" key="1">
    <citation type="submission" date="2022-05" db="EMBL/GenBank/DDBJ databases">
        <title>S8-45 Sphingomonas ultraviolaceadurans.</title>
        <authorList>
            <person name="Liu Y."/>
        </authorList>
    </citation>
    <scope>NUCLEOTIDE SEQUENCE [LARGE SCALE GENOMIC DNA]</scope>
    <source>
        <strain evidence="7 8">S8-45</strain>
    </source>
</reference>
<keyword evidence="4 6" id="KW-1133">Transmembrane helix</keyword>
<name>A0ABY5MVE1_9SPHN</name>
<dbReference type="InterPro" id="IPR002994">
    <property type="entry name" value="Surf1/Shy1"/>
</dbReference>
<keyword evidence="5 6" id="KW-0472">Membrane</keyword>
<dbReference type="InterPro" id="IPR045214">
    <property type="entry name" value="Surf1/Surf4"/>
</dbReference>
<dbReference type="EMBL" id="CP097253">
    <property type="protein sequence ID" value="UUR07949.1"/>
    <property type="molecule type" value="Genomic_DNA"/>
</dbReference>
<keyword evidence="8" id="KW-1185">Reference proteome</keyword>
<comment type="similarity">
    <text evidence="2 6">Belongs to the SURF1 family.</text>
</comment>
<dbReference type="PANTHER" id="PTHR23427:SF2">
    <property type="entry name" value="SURFEIT LOCUS PROTEIN 1"/>
    <property type="match status" value="1"/>
</dbReference>
<dbReference type="CDD" id="cd06662">
    <property type="entry name" value="SURF1"/>
    <property type="match status" value="1"/>
</dbReference>
<comment type="subcellular location">
    <subcellularLocation>
        <location evidence="6">Cell membrane</location>
        <topology evidence="6">Multi-pass membrane protein</topology>
    </subcellularLocation>
    <subcellularLocation>
        <location evidence="1">Membrane</location>
    </subcellularLocation>
</comment>
<dbReference type="Proteomes" id="UP000831921">
    <property type="component" value="Chromosome"/>
</dbReference>
<evidence type="ECO:0000256" key="4">
    <source>
        <dbReference type="ARBA" id="ARBA00022989"/>
    </source>
</evidence>
<organism evidence="7 8">
    <name type="scientific">Sphingomonas glaciei</name>
    <dbReference type="NCBI Taxonomy" id="2938948"/>
    <lineage>
        <taxon>Bacteria</taxon>
        <taxon>Pseudomonadati</taxon>
        <taxon>Pseudomonadota</taxon>
        <taxon>Alphaproteobacteria</taxon>
        <taxon>Sphingomonadales</taxon>
        <taxon>Sphingomonadaceae</taxon>
        <taxon>Sphingomonas</taxon>
    </lineage>
</organism>
<dbReference type="PROSITE" id="PS50895">
    <property type="entry name" value="SURF1"/>
    <property type="match status" value="1"/>
</dbReference>
<dbReference type="Pfam" id="PF02104">
    <property type="entry name" value="SURF1"/>
    <property type="match status" value="1"/>
</dbReference>
<protein>
    <recommendedName>
        <fullName evidence="6">SURF1-like protein</fullName>
    </recommendedName>
</protein>